<dbReference type="RefSeq" id="WP_115548823.1">
    <property type="nucleotide sequence ID" value="NZ_QRGP01000001.1"/>
</dbReference>
<dbReference type="InterPro" id="IPR001064">
    <property type="entry name" value="Beta/gamma_crystallin"/>
</dbReference>
<keyword evidence="6" id="KW-1185">Reference proteome</keyword>
<sequence>MKASVYVAIALAGLASVAVAQTDKMAPIGRGEATIYRDPGFQGPAVFVGEAKSNLALRWSVRSIRVRSGTWELCARTRFRSPCVTVSADESDIRRFAPQMFMVQSMRPLGYAPPPVIDPPAGTSLRGMSAEFFTAPGNANGRRILSCSNNSGSANCAADTADRFCKSVGWNGSASQTQETVNGRIYLADVLCTRTGY</sequence>
<dbReference type="SUPFAM" id="SSF49695">
    <property type="entry name" value="gamma-Crystallin-like"/>
    <property type="match status" value="1"/>
</dbReference>
<name>A0A371BIA4_9SPHN</name>
<feature type="signal peptide" evidence="3">
    <location>
        <begin position="1"/>
        <end position="20"/>
    </location>
</feature>
<dbReference type="Pfam" id="PF00030">
    <property type="entry name" value="Crystall"/>
    <property type="match status" value="1"/>
</dbReference>
<dbReference type="EMBL" id="QRGP01000001">
    <property type="protein sequence ID" value="RDV07278.1"/>
    <property type="molecule type" value="Genomic_DNA"/>
</dbReference>
<dbReference type="OrthoDB" id="7186950at2"/>
<dbReference type="AlphaFoldDB" id="A0A371BIA4"/>
<dbReference type="Gene3D" id="2.60.20.10">
    <property type="entry name" value="Crystallins"/>
    <property type="match status" value="1"/>
</dbReference>
<organism evidence="5 6">
    <name type="scientific">Sphingorhabdus pulchriflava</name>
    <dbReference type="NCBI Taxonomy" id="2292257"/>
    <lineage>
        <taxon>Bacteria</taxon>
        <taxon>Pseudomonadati</taxon>
        <taxon>Pseudomonadota</taxon>
        <taxon>Alphaproteobacteria</taxon>
        <taxon>Sphingomonadales</taxon>
        <taxon>Sphingomonadaceae</taxon>
        <taxon>Sphingorhabdus</taxon>
    </lineage>
</organism>
<comment type="similarity">
    <text evidence="1">Belongs to the beta/gamma-crystallin family.</text>
</comment>
<comment type="caution">
    <text evidence="5">The sequence shown here is derived from an EMBL/GenBank/DDBJ whole genome shotgun (WGS) entry which is preliminary data.</text>
</comment>
<feature type="domain" description="Beta/gamma crystallin 'Greek key'" evidence="4">
    <location>
        <begin position="31"/>
        <end position="68"/>
    </location>
</feature>
<reference evidence="6" key="1">
    <citation type="submission" date="2018-08" db="EMBL/GenBank/DDBJ databases">
        <authorList>
            <person name="Kim S.-J."/>
            <person name="Jung G.-Y."/>
        </authorList>
    </citation>
    <scope>NUCLEOTIDE SEQUENCE [LARGE SCALE GENOMIC DNA]</scope>
    <source>
        <strain evidence="6">GY_G</strain>
    </source>
</reference>
<keyword evidence="3" id="KW-0732">Signal</keyword>
<evidence type="ECO:0000259" key="4">
    <source>
        <dbReference type="PROSITE" id="PS50915"/>
    </source>
</evidence>
<accession>A0A371BIA4</accession>
<dbReference type="Proteomes" id="UP000263833">
    <property type="component" value="Unassembled WGS sequence"/>
</dbReference>
<evidence type="ECO:0000256" key="1">
    <source>
        <dbReference type="ARBA" id="ARBA00009646"/>
    </source>
</evidence>
<proteinExistence type="inferred from homology"/>
<dbReference type="PROSITE" id="PS50915">
    <property type="entry name" value="CRYSTALLIN_BETA_GAMMA"/>
    <property type="match status" value="1"/>
</dbReference>
<evidence type="ECO:0000313" key="6">
    <source>
        <dbReference type="Proteomes" id="UP000263833"/>
    </source>
</evidence>
<evidence type="ECO:0000313" key="5">
    <source>
        <dbReference type="EMBL" id="RDV07278.1"/>
    </source>
</evidence>
<keyword evidence="2" id="KW-0677">Repeat</keyword>
<feature type="chain" id="PRO_5016637162" description="Beta/gamma crystallin 'Greek key' domain-containing protein" evidence="3">
    <location>
        <begin position="21"/>
        <end position="197"/>
    </location>
</feature>
<gene>
    <name evidence="5" type="ORF">DXH95_07915</name>
</gene>
<protein>
    <recommendedName>
        <fullName evidence="4">Beta/gamma crystallin 'Greek key' domain-containing protein</fullName>
    </recommendedName>
</protein>
<evidence type="ECO:0000256" key="2">
    <source>
        <dbReference type="ARBA" id="ARBA00022737"/>
    </source>
</evidence>
<dbReference type="InterPro" id="IPR011024">
    <property type="entry name" value="G_crystallin-like"/>
</dbReference>
<evidence type="ECO:0000256" key="3">
    <source>
        <dbReference type="SAM" id="SignalP"/>
    </source>
</evidence>